<name>A0A9N8EIL1_9STRA</name>
<keyword evidence="4" id="KW-1185">Reference proteome</keyword>
<dbReference type="EMBL" id="CAICTM010001136">
    <property type="protein sequence ID" value="CAB9520824.1"/>
    <property type="molecule type" value="Genomic_DNA"/>
</dbReference>
<evidence type="ECO:0000313" key="3">
    <source>
        <dbReference type="EMBL" id="CAB9520824.1"/>
    </source>
</evidence>
<feature type="compositionally biased region" description="Low complexity" evidence="2">
    <location>
        <begin position="10"/>
        <end position="21"/>
    </location>
</feature>
<gene>
    <name evidence="3" type="ORF">SEMRO_1138_G245350.1</name>
</gene>
<evidence type="ECO:0000313" key="4">
    <source>
        <dbReference type="Proteomes" id="UP001153069"/>
    </source>
</evidence>
<accession>A0A9N8EIL1</accession>
<feature type="region of interest" description="Disordered" evidence="2">
    <location>
        <begin position="1"/>
        <end position="33"/>
    </location>
</feature>
<proteinExistence type="predicted"/>
<organism evidence="3 4">
    <name type="scientific">Seminavis robusta</name>
    <dbReference type="NCBI Taxonomy" id="568900"/>
    <lineage>
        <taxon>Eukaryota</taxon>
        <taxon>Sar</taxon>
        <taxon>Stramenopiles</taxon>
        <taxon>Ochrophyta</taxon>
        <taxon>Bacillariophyta</taxon>
        <taxon>Bacillariophyceae</taxon>
        <taxon>Bacillariophycidae</taxon>
        <taxon>Naviculales</taxon>
        <taxon>Naviculaceae</taxon>
        <taxon>Seminavis</taxon>
    </lineage>
</organism>
<feature type="coiled-coil region" evidence="1">
    <location>
        <begin position="54"/>
        <end position="95"/>
    </location>
</feature>
<comment type="caution">
    <text evidence="3">The sequence shown here is derived from an EMBL/GenBank/DDBJ whole genome shotgun (WGS) entry which is preliminary data.</text>
</comment>
<reference evidence="3" key="1">
    <citation type="submission" date="2020-06" db="EMBL/GenBank/DDBJ databases">
        <authorList>
            <consortium name="Plant Systems Biology data submission"/>
        </authorList>
    </citation>
    <scope>NUCLEOTIDE SEQUENCE</scope>
    <source>
        <strain evidence="3">D6</strain>
    </source>
</reference>
<evidence type="ECO:0000256" key="2">
    <source>
        <dbReference type="SAM" id="MobiDB-lite"/>
    </source>
</evidence>
<dbReference type="AlphaFoldDB" id="A0A9N8EIL1"/>
<keyword evidence="1" id="KW-0175">Coiled coil</keyword>
<sequence>MKTKKHSPSTKKATTAPAKKAQGSSKSMRPAKQAAVAKLCTKADIMHPVSGSEKQVQANAIAELAAENKRLTTEVNGWKRSCEHYEEECERLASELANAPPAEVSSVSEEESN</sequence>
<dbReference type="Proteomes" id="UP001153069">
    <property type="component" value="Unassembled WGS sequence"/>
</dbReference>
<evidence type="ECO:0000256" key="1">
    <source>
        <dbReference type="SAM" id="Coils"/>
    </source>
</evidence>
<protein>
    <submittedName>
        <fullName evidence="3">Uncharacterized protein</fullName>
    </submittedName>
</protein>